<evidence type="ECO:0000313" key="3">
    <source>
        <dbReference type="Proteomes" id="UP000070539"/>
    </source>
</evidence>
<dbReference type="GO" id="GO:0016747">
    <property type="term" value="F:acyltransferase activity, transferring groups other than amino-acyl groups"/>
    <property type="evidence" value="ECO:0007669"/>
    <property type="project" value="InterPro"/>
</dbReference>
<dbReference type="Proteomes" id="UP000070539">
    <property type="component" value="Unassembled WGS sequence"/>
</dbReference>
<dbReference type="CDD" id="cd04301">
    <property type="entry name" value="NAT_SF"/>
    <property type="match status" value="1"/>
</dbReference>
<name>A0A136WEB5_9FIRM</name>
<dbReference type="RefSeq" id="WP_330382586.1">
    <property type="nucleotide sequence ID" value="NZ_LRVM01000005.1"/>
</dbReference>
<accession>A0A136WEB5</accession>
<dbReference type="STRING" id="36847.CLNEO_18780"/>
<dbReference type="Pfam" id="PF13508">
    <property type="entry name" value="Acetyltransf_7"/>
    <property type="match status" value="1"/>
</dbReference>
<dbReference type="InterPro" id="IPR000182">
    <property type="entry name" value="GNAT_dom"/>
</dbReference>
<dbReference type="InterPro" id="IPR016181">
    <property type="entry name" value="Acyl_CoA_acyltransferase"/>
</dbReference>
<dbReference type="EMBL" id="LRVM01000005">
    <property type="protein sequence ID" value="KXL52855.1"/>
    <property type="molecule type" value="Genomic_DNA"/>
</dbReference>
<protein>
    <recommendedName>
        <fullName evidence="1">N-acetyltransferase domain-containing protein</fullName>
    </recommendedName>
</protein>
<keyword evidence="3" id="KW-1185">Reference proteome</keyword>
<dbReference type="Gene3D" id="3.40.630.30">
    <property type="match status" value="1"/>
</dbReference>
<evidence type="ECO:0000313" key="2">
    <source>
        <dbReference type="EMBL" id="KXL52855.1"/>
    </source>
</evidence>
<gene>
    <name evidence="2" type="ORF">CLNEO_18780</name>
</gene>
<dbReference type="PROSITE" id="PS51186">
    <property type="entry name" value="GNAT"/>
    <property type="match status" value="1"/>
</dbReference>
<proteinExistence type="predicted"/>
<comment type="caution">
    <text evidence="2">The sequence shown here is derived from an EMBL/GenBank/DDBJ whole genome shotgun (WGS) entry which is preliminary data.</text>
</comment>
<dbReference type="SUPFAM" id="SSF55729">
    <property type="entry name" value="Acyl-CoA N-acyltransferases (Nat)"/>
    <property type="match status" value="1"/>
</dbReference>
<reference evidence="2 3" key="1">
    <citation type="submission" date="2016-01" db="EMBL/GenBank/DDBJ databases">
        <title>Genome sequence of Clostridium neopropionicum X4, DSM-3847.</title>
        <authorList>
            <person name="Poehlein A."/>
            <person name="Beck M.H."/>
            <person name="Bengelsdorf F.R."/>
            <person name="Daniel R."/>
            <person name="Duerre P."/>
        </authorList>
    </citation>
    <scope>NUCLEOTIDE SEQUENCE [LARGE SCALE GENOMIC DNA]</scope>
    <source>
        <strain evidence="2 3">DSM-3847</strain>
    </source>
</reference>
<organism evidence="2 3">
    <name type="scientific">Anaerotignum neopropionicum</name>
    <dbReference type="NCBI Taxonomy" id="36847"/>
    <lineage>
        <taxon>Bacteria</taxon>
        <taxon>Bacillati</taxon>
        <taxon>Bacillota</taxon>
        <taxon>Clostridia</taxon>
        <taxon>Lachnospirales</taxon>
        <taxon>Anaerotignaceae</taxon>
        <taxon>Anaerotignum</taxon>
    </lineage>
</organism>
<sequence length="144" mass="16448">MNFDFASIQDIDGWMELLELVKDSFPGLDQDAYKTGLYESILRKEALVAKKDGLTIGTLAFSYENKDLIFLAVHPNYRKMEIAQNLLKKMASLFSKGTQISVITYREGDPQGLAARNLYLNFGFQCGEFLVMFDYPCQKFTFIV</sequence>
<evidence type="ECO:0000259" key="1">
    <source>
        <dbReference type="PROSITE" id="PS51186"/>
    </source>
</evidence>
<dbReference type="AlphaFoldDB" id="A0A136WEB5"/>
<feature type="domain" description="N-acetyltransferase" evidence="1">
    <location>
        <begin position="3"/>
        <end position="144"/>
    </location>
</feature>